<feature type="transmembrane region" description="Helical" evidence="5">
    <location>
        <begin position="602"/>
        <end position="623"/>
    </location>
</feature>
<feature type="transmembrane region" description="Helical" evidence="5">
    <location>
        <begin position="688"/>
        <end position="710"/>
    </location>
</feature>
<dbReference type="PANTHER" id="PTHR43077:SF5">
    <property type="entry name" value="PHAGE INFECTION PROTEIN"/>
    <property type="match status" value="1"/>
</dbReference>
<dbReference type="NCBIfam" id="TIGR03062">
    <property type="entry name" value="pip_yhgE_Cterm"/>
    <property type="match status" value="1"/>
</dbReference>
<feature type="domain" description="ABC-2 type transporter transmembrane" evidence="6">
    <location>
        <begin position="24"/>
        <end position="154"/>
    </location>
</feature>
<protein>
    <submittedName>
        <fullName evidence="7">YhgE/Pip domain-containing protein</fullName>
    </submittedName>
</protein>
<keyword evidence="4 5" id="KW-0472">Membrane</keyword>
<keyword evidence="3 5" id="KW-1133">Transmembrane helix</keyword>
<evidence type="ECO:0000259" key="6">
    <source>
        <dbReference type="Pfam" id="PF12698"/>
    </source>
</evidence>
<dbReference type="OrthoDB" id="9811483at2"/>
<evidence type="ECO:0000256" key="3">
    <source>
        <dbReference type="ARBA" id="ARBA00022989"/>
    </source>
</evidence>
<dbReference type="Proteomes" id="UP000481030">
    <property type="component" value="Unassembled WGS sequence"/>
</dbReference>
<dbReference type="RefSeq" id="WP_151533832.1">
    <property type="nucleotide sequence ID" value="NZ_WBOS01000002.1"/>
</dbReference>
<dbReference type="InterPro" id="IPR017501">
    <property type="entry name" value="Phage_infect_YhgE_C"/>
</dbReference>
<accession>A0A6L3V724</accession>
<dbReference type="Gene3D" id="3.40.1710.10">
    <property type="entry name" value="abc type-2 transporter like domain"/>
    <property type="match status" value="1"/>
</dbReference>
<keyword evidence="8" id="KW-1185">Reference proteome</keyword>
<dbReference type="EMBL" id="WBOS01000002">
    <property type="protein sequence ID" value="KAB2337146.1"/>
    <property type="molecule type" value="Genomic_DNA"/>
</dbReference>
<sequence>MKNNLIKKELIGILRNKKLLIPIIAVMLIPVLYSGTFLWAFWDPYGHLNDLPVAVVNNDKGAVFEGKDIRLGDELVAKLTDSHDFNYKILDKAQAYQDLKNQKYYMLIEIPEDFSTNSTTLLDENPQKLKLIFVPNEGLNFLSAQIGSKAMEKIKASVSEKVIETYSETMFDKINELADGMEHASDGAAKIRDGAAELKKGSATLHDKFSLLAEKSIEFSQGVGKANAGSKQLAEGSQTLAGGLEQLQEGHQQLETAAKHLQGGHEQLATGISQTREGLQAVNEKFPAIVSGTEQIETGAKTLSASLQQWQSQAEQVSDGVDILQQKLQGVISQLPENSPQRLELEGALNQLKTGTTQLAGAAGKISAGGSELAANIGNLNSGQKQLQQGINELAKGSVKLEAGANEITKGEIEFQAGMETFGQKFAEARAGAVELANGANVLAGGLGQLENGSSALKEGTDLLKEGAGKLTEGNITLLDGASELASKLKDGADKASSVHTTDKTYEMMGGPVKVKDEKLNKVPNYGTGIAPYFLSLGLFVGALLLSIVFPLREPADVPRNGVSWFASKFFTLAGVGVFQALIAVFILLVGLKIEVQSVPLFILFAIITSLTFIALVQFFVTLFADPGRFIAIIIMILQLTTSAGTFPLELIPKALQPINAFLPMTYTVSGFKAIISSGDFKFMWHNAGILGIFVLVFTTGTIVYFTSMFKKRFSAVTE</sequence>
<dbReference type="InterPro" id="IPR023908">
    <property type="entry name" value="xxxLxxG_rpt"/>
</dbReference>
<proteinExistence type="predicted"/>
<comment type="caution">
    <text evidence="7">The sequence shown here is derived from an EMBL/GenBank/DDBJ whole genome shotgun (WGS) entry which is preliminary data.</text>
</comment>
<dbReference type="PANTHER" id="PTHR43077">
    <property type="entry name" value="TRANSPORT PERMEASE YVFS-RELATED"/>
    <property type="match status" value="1"/>
</dbReference>
<dbReference type="InterPro" id="IPR017500">
    <property type="entry name" value="Phage_infect_YhgE_N"/>
</dbReference>
<gene>
    <name evidence="7" type="ORF">F7731_05845</name>
</gene>
<dbReference type="Pfam" id="PF12698">
    <property type="entry name" value="ABC2_membrane_3"/>
    <property type="match status" value="2"/>
</dbReference>
<evidence type="ECO:0000256" key="2">
    <source>
        <dbReference type="ARBA" id="ARBA00022692"/>
    </source>
</evidence>
<evidence type="ECO:0000313" key="7">
    <source>
        <dbReference type="EMBL" id="KAB2337146.1"/>
    </source>
</evidence>
<name>A0A6L3V724_9BACI</name>
<dbReference type="AlphaFoldDB" id="A0A6L3V724"/>
<feature type="transmembrane region" description="Helical" evidence="5">
    <location>
        <begin position="630"/>
        <end position="649"/>
    </location>
</feature>
<dbReference type="Gene3D" id="1.10.287.950">
    <property type="entry name" value="Methyl-accepting chemotaxis protein"/>
    <property type="match status" value="1"/>
</dbReference>
<dbReference type="GO" id="GO:0016020">
    <property type="term" value="C:membrane"/>
    <property type="evidence" value="ECO:0007669"/>
    <property type="project" value="UniProtKB-SubCell"/>
</dbReference>
<evidence type="ECO:0000256" key="5">
    <source>
        <dbReference type="SAM" id="Phobius"/>
    </source>
</evidence>
<dbReference type="InterPro" id="IPR051328">
    <property type="entry name" value="T7SS_ABC-Transporter"/>
</dbReference>
<dbReference type="SUPFAM" id="SSF58104">
    <property type="entry name" value="Methyl-accepting chemotaxis protein (MCP) signaling domain"/>
    <property type="match status" value="1"/>
</dbReference>
<comment type="subcellular location">
    <subcellularLocation>
        <location evidence="1">Membrane</location>
        <topology evidence="1">Multi-pass membrane protein</topology>
    </subcellularLocation>
</comment>
<feature type="transmembrane region" description="Helical" evidence="5">
    <location>
        <begin position="530"/>
        <end position="550"/>
    </location>
</feature>
<dbReference type="InterPro" id="IPR013525">
    <property type="entry name" value="ABC2_TM"/>
</dbReference>
<organism evidence="7 8">
    <name type="scientific">Cytobacillus depressus</name>
    <dbReference type="NCBI Taxonomy" id="1602942"/>
    <lineage>
        <taxon>Bacteria</taxon>
        <taxon>Bacillati</taxon>
        <taxon>Bacillota</taxon>
        <taxon>Bacilli</taxon>
        <taxon>Bacillales</taxon>
        <taxon>Bacillaceae</taxon>
        <taxon>Cytobacillus</taxon>
    </lineage>
</organism>
<evidence type="ECO:0000313" key="8">
    <source>
        <dbReference type="Proteomes" id="UP000481030"/>
    </source>
</evidence>
<keyword evidence="2 5" id="KW-0812">Transmembrane</keyword>
<evidence type="ECO:0000256" key="4">
    <source>
        <dbReference type="ARBA" id="ARBA00023136"/>
    </source>
</evidence>
<evidence type="ECO:0000256" key="1">
    <source>
        <dbReference type="ARBA" id="ARBA00004141"/>
    </source>
</evidence>
<reference evidence="7 8" key="1">
    <citation type="journal article" date="2016" name="Antonie Van Leeuwenhoek">
        <title>Bacillus depressus sp. nov., isolated from soil of a sunflower field.</title>
        <authorList>
            <person name="Wei X."/>
            <person name="Xin D."/>
            <person name="Xin Y."/>
            <person name="Zhang H."/>
            <person name="Wang T."/>
            <person name="Zhang J."/>
        </authorList>
    </citation>
    <scope>NUCLEOTIDE SEQUENCE [LARGE SCALE GENOMIC DNA]</scope>
    <source>
        <strain evidence="7 8">BZ1</strain>
    </source>
</reference>
<dbReference type="NCBIfam" id="TIGR03057">
    <property type="entry name" value="xxxLxxG_by_4"/>
    <property type="match status" value="1"/>
</dbReference>
<feature type="transmembrane region" description="Helical" evidence="5">
    <location>
        <begin position="570"/>
        <end position="590"/>
    </location>
</feature>
<feature type="domain" description="ABC-2 type transporter transmembrane" evidence="6">
    <location>
        <begin position="519"/>
        <end position="703"/>
    </location>
</feature>
<dbReference type="NCBIfam" id="TIGR03061">
    <property type="entry name" value="pip_yhgE_Nterm"/>
    <property type="match status" value="1"/>
</dbReference>
<dbReference type="GO" id="GO:0140359">
    <property type="term" value="F:ABC-type transporter activity"/>
    <property type="evidence" value="ECO:0007669"/>
    <property type="project" value="InterPro"/>
</dbReference>
<feature type="transmembrane region" description="Helical" evidence="5">
    <location>
        <begin position="20"/>
        <end position="42"/>
    </location>
</feature>